<sequence>MRTLPDTDIYAVLSDEYSRGRGNVETARLLLEAGVKIIQYREKNFAVQRRLEECTAVKRLCAAHGACFIINDDVDLARAVQADGLHLGQSDTRPEEARRLIGDKMLLGYSVTTQYEIDRAKNIPGIDYLGVGPVFATGTKPDAASPGGLALLDYALANSDRPIVAIGGIKLEQVTALTRRGVRYLAMVSELVGAEDIRQKVVDIRAVIAGC</sequence>
<evidence type="ECO:0000256" key="5">
    <source>
        <dbReference type="ARBA" id="ARBA00022977"/>
    </source>
</evidence>
<feature type="binding site" evidence="9">
    <location>
        <begin position="137"/>
        <end position="139"/>
    </location>
    <ligand>
        <name>2-[(2R,5Z)-2-carboxy-4-methylthiazol-5(2H)-ylidene]ethyl phosphate</name>
        <dbReference type="ChEBI" id="CHEBI:62899"/>
    </ligand>
</feature>
<dbReference type="RefSeq" id="WP_338736924.1">
    <property type="nucleotide sequence ID" value="NZ_CP146612.1"/>
</dbReference>
<evidence type="ECO:0000256" key="10">
    <source>
        <dbReference type="RuleBase" id="RU003826"/>
    </source>
</evidence>
<proteinExistence type="inferred from homology"/>
<keyword evidence="2 9" id="KW-0808">Transferase</keyword>
<keyword evidence="5 9" id="KW-0784">Thiamine biosynthesis</keyword>
<dbReference type="SUPFAM" id="SSF51391">
    <property type="entry name" value="Thiamin phosphate synthase"/>
    <property type="match status" value="1"/>
</dbReference>
<evidence type="ECO:0000256" key="2">
    <source>
        <dbReference type="ARBA" id="ARBA00022679"/>
    </source>
</evidence>
<dbReference type="Gene3D" id="3.20.20.70">
    <property type="entry name" value="Aldolase class I"/>
    <property type="match status" value="1"/>
</dbReference>
<evidence type="ECO:0000313" key="13">
    <source>
        <dbReference type="EMBL" id="WWX24803.1"/>
    </source>
</evidence>
<feature type="binding site" evidence="9">
    <location>
        <position position="91"/>
    </location>
    <ligand>
        <name>Mg(2+)</name>
        <dbReference type="ChEBI" id="CHEBI:18420"/>
    </ligand>
</feature>
<accession>A0ABZ2J1Q3</accession>
<evidence type="ECO:0000256" key="4">
    <source>
        <dbReference type="ARBA" id="ARBA00022842"/>
    </source>
</evidence>
<dbReference type="HAMAP" id="MF_00097">
    <property type="entry name" value="TMP_synthase"/>
    <property type="match status" value="1"/>
</dbReference>
<gene>
    <name evidence="9 13" type="primary">thiE</name>
    <name evidence="13" type="ORF">V8247_05930</name>
</gene>
<dbReference type="NCBIfam" id="TIGR00693">
    <property type="entry name" value="thiE"/>
    <property type="match status" value="1"/>
</dbReference>
<comment type="similarity">
    <text evidence="9 10">Belongs to the thiamine-phosphate synthase family.</text>
</comment>
<dbReference type="InterPro" id="IPR036206">
    <property type="entry name" value="ThiamineP_synth_sf"/>
</dbReference>
<feature type="binding site" evidence="9">
    <location>
        <position position="72"/>
    </location>
    <ligand>
        <name>Mg(2+)</name>
        <dbReference type="ChEBI" id="CHEBI:18420"/>
    </ligand>
</feature>
<evidence type="ECO:0000256" key="6">
    <source>
        <dbReference type="ARBA" id="ARBA00047334"/>
    </source>
</evidence>
<keyword evidence="3 9" id="KW-0479">Metal-binding</keyword>
<dbReference type="PANTHER" id="PTHR20857:SF23">
    <property type="entry name" value="THIAMINE BIOSYNTHETIC BIFUNCTIONAL ENZYME"/>
    <property type="match status" value="1"/>
</dbReference>
<evidence type="ECO:0000256" key="9">
    <source>
        <dbReference type="HAMAP-Rule" id="MF_00097"/>
    </source>
</evidence>
<comment type="catalytic activity">
    <reaction evidence="6 9 10">
        <text>4-methyl-5-(2-phosphooxyethyl)-thiazole + 4-amino-2-methyl-5-(diphosphooxymethyl)pyrimidine + H(+) = thiamine phosphate + diphosphate</text>
        <dbReference type="Rhea" id="RHEA:22328"/>
        <dbReference type="ChEBI" id="CHEBI:15378"/>
        <dbReference type="ChEBI" id="CHEBI:33019"/>
        <dbReference type="ChEBI" id="CHEBI:37575"/>
        <dbReference type="ChEBI" id="CHEBI:57841"/>
        <dbReference type="ChEBI" id="CHEBI:58296"/>
        <dbReference type="EC" id="2.5.1.3"/>
    </reaction>
</comment>
<evidence type="ECO:0000256" key="11">
    <source>
        <dbReference type="RuleBase" id="RU004253"/>
    </source>
</evidence>
<feature type="binding site" evidence="9">
    <location>
        <position position="110"/>
    </location>
    <ligand>
        <name>4-amino-2-methyl-5-(diphosphooxymethyl)pyrimidine</name>
        <dbReference type="ChEBI" id="CHEBI:57841"/>
    </ligand>
</feature>
<evidence type="ECO:0000256" key="7">
    <source>
        <dbReference type="ARBA" id="ARBA00047851"/>
    </source>
</evidence>
<evidence type="ECO:0000259" key="12">
    <source>
        <dbReference type="Pfam" id="PF02581"/>
    </source>
</evidence>
<evidence type="ECO:0000256" key="8">
    <source>
        <dbReference type="ARBA" id="ARBA00047883"/>
    </source>
</evidence>
<feature type="binding site" evidence="9">
    <location>
        <position position="168"/>
    </location>
    <ligand>
        <name>2-[(2R,5Z)-2-carboxy-4-methylthiazol-5(2H)-ylidene]ethyl phosphate</name>
        <dbReference type="ChEBI" id="CHEBI:62899"/>
    </ligand>
</feature>
<dbReference type="InterPro" id="IPR034291">
    <property type="entry name" value="TMP_synthase"/>
</dbReference>
<organism evidence="13 14">
    <name type="scientific">Candidatus Dehalogenimonas loeffleri</name>
    <dbReference type="NCBI Taxonomy" id="3127115"/>
    <lineage>
        <taxon>Bacteria</taxon>
        <taxon>Bacillati</taxon>
        <taxon>Chloroflexota</taxon>
        <taxon>Dehalococcoidia</taxon>
        <taxon>Dehalococcoidales</taxon>
        <taxon>Dehalococcoidaceae</taxon>
        <taxon>Dehalogenimonas</taxon>
    </lineage>
</organism>
<evidence type="ECO:0000256" key="3">
    <source>
        <dbReference type="ARBA" id="ARBA00022723"/>
    </source>
</evidence>
<feature type="binding site" evidence="9">
    <location>
        <begin position="39"/>
        <end position="43"/>
    </location>
    <ligand>
        <name>4-amino-2-methyl-5-(diphosphooxymethyl)pyrimidine</name>
        <dbReference type="ChEBI" id="CHEBI:57841"/>
    </ligand>
</feature>
<feature type="binding site" evidence="9">
    <location>
        <begin position="188"/>
        <end position="189"/>
    </location>
    <ligand>
        <name>2-[(2R,5Z)-2-carboxy-4-methylthiazol-5(2H)-ylidene]ethyl phosphate</name>
        <dbReference type="ChEBI" id="CHEBI:62899"/>
    </ligand>
</feature>
<reference evidence="13 14" key="1">
    <citation type="submission" date="2024-03" db="EMBL/GenBank/DDBJ databases">
        <title>A Dehalogenimonas Isolated from Estuarine Sediments Dihaloeliminates Chlorinated Alkanes.</title>
        <authorList>
            <person name="Yang Y."/>
            <person name="Wang H."/>
        </authorList>
    </citation>
    <scope>NUCLEOTIDE SEQUENCE [LARGE SCALE GENOMIC DNA]</scope>
    <source>
        <strain evidence="13 14">W</strain>
    </source>
</reference>
<dbReference type="EMBL" id="CP146612">
    <property type="protein sequence ID" value="WWX24803.1"/>
    <property type="molecule type" value="Genomic_DNA"/>
</dbReference>
<comment type="cofactor">
    <cofactor evidence="9">
        <name>Mg(2+)</name>
        <dbReference type="ChEBI" id="CHEBI:18420"/>
    </cofactor>
    <text evidence="9">Binds 1 Mg(2+) ion per subunit.</text>
</comment>
<comment type="function">
    <text evidence="9">Condenses 4-methyl-5-(beta-hydroxyethyl)thiazole monophosphate (THZ-P) and 2-methyl-4-amino-5-hydroxymethyl pyrimidine pyrophosphate (HMP-PP) to form thiamine monophosphate (TMP).</text>
</comment>
<feature type="domain" description="Thiamine phosphate synthase/TenI" evidence="12">
    <location>
        <begin position="10"/>
        <end position="190"/>
    </location>
</feature>
<dbReference type="EC" id="2.5.1.3" evidence="9"/>
<dbReference type="InterPro" id="IPR013785">
    <property type="entry name" value="Aldolase_TIM"/>
</dbReference>
<protein>
    <recommendedName>
        <fullName evidence="9">Thiamine-phosphate synthase</fullName>
        <shortName evidence="9">TP synthase</shortName>
        <shortName evidence="9">TPS</shortName>
        <ecNumber evidence="9">2.5.1.3</ecNumber>
    </recommendedName>
    <alternativeName>
        <fullName evidence="9">Thiamine-phosphate pyrophosphorylase</fullName>
        <shortName evidence="9">TMP pyrophosphorylase</shortName>
        <shortName evidence="9">TMP-PPase</shortName>
    </alternativeName>
</protein>
<dbReference type="PANTHER" id="PTHR20857">
    <property type="entry name" value="THIAMINE-PHOSPHATE PYROPHOSPHORYLASE"/>
    <property type="match status" value="1"/>
</dbReference>
<keyword evidence="4 9" id="KW-0460">Magnesium</keyword>
<dbReference type="GO" id="GO:0004789">
    <property type="term" value="F:thiamine-phosphate diphosphorylase activity"/>
    <property type="evidence" value="ECO:0007669"/>
    <property type="project" value="UniProtKB-EC"/>
</dbReference>
<keyword evidence="14" id="KW-1185">Reference proteome</keyword>
<comment type="pathway">
    <text evidence="1 9 11">Cofactor biosynthesis; thiamine diphosphate biosynthesis; thiamine phosphate from 4-amino-2-methyl-5-diphosphomethylpyrimidine and 4-methyl-5-(2-phosphoethyl)-thiazole: step 1/1.</text>
</comment>
<dbReference type="CDD" id="cd00564">
    <property type="entry name" value="TMP_TenI"/>
    <property type="match status" value="1"/>
</dbReference>
<comment type="catalytic activity">
    <reaction evidence="8 9 10">
        <text>2-[(2R,5Z)-2-carboxy-4-methylthiazol-5(2H)-ylidene]ethyl phosphate + 4-amino-2-methyl-5-(diphosphooxymethyl)pyrimidine + 2 H(+) = thiamine phosphate + CO2 + diphosphate</text>
        <dbReference type="Rhea" id="RHEA:47844"/>
        <dbReference type="ChEBI" id="CHEBI:15378"/>
        <dbReference type="ChEBI" id="CHEBI:16526"/>
        <dbReference type="ChEBI" id="CHEBI:33019"/>
        <dbReference type="ChEBI" id="CHEBI:37575"/>
        <dbReference type="ChEBI" id="CHEBI:57841"/>
        <dbReference type="ChEBI" id="CHEBI:62899"/>
        <dbReference type="EC" id="2.5.1.3"/>
    </reaction>
</comment>
<dbReference type="Pfam" id="PF02581">
    <property type="entry name" value="TMP-TENI"/>
    <property type="match status" value="1"/>
</dbReference>
<name>A0ABZ2J1Q3_9CHLR</name>
<dbReference type="InterPro" id="IPR022998">
    <property type="entry name" value="ThiamineP_synth_TenI"/>
</dbReference>
<feature type="binding site" evidence="9">
    <location>
        <position position="140"/>
    </location>
    <ligand>
        <name>4-amino-2-methyl-5-(diphosphooxymethyl)pyrimidine</name>
        <dbReference type="ChEBI" id="CHEBI:57841"/>
    </ligand>
</feature>
<evidence type="ECO:0000256" key="1">
    <source>
        <dbReference type="ARBA" id="ARBA00005165"/>
    </source>
</evidence>
<feature type="binding site" evidence="9">
    <location>
        <position position="71"/>
    </location>
    <ligand>
        <name>4-amino-2-methyl-5-(diphosphooxymethyl)pyrimidine</name>
        <dbReference type="ChEBI" id="CHEBI:57841"/>
    </ligand>
</feature>
<evidence type="ECO:0000313" key="14">
    <source>
        <dbReference type="Proteomes" id="UP001375370"/>
    </source>
</evidence>
<comment type="catalytic activity">
    <reaction evidence="7 9 10">
        <text>2-(2-carboxy-4-methylthiazol-5-yl)ethyl phosphate + 4-amino-2-methyl-5-(diphosphooxymethyl)pyrimidine + 2 H(+) = thiamine phosphate + CO2 + diphosphate</text>
        <dbReference type="Rhea" id="RHEA:47848"/>
        <dbReference type="ChEBI" id="CHEBI:15378"/>
        <dbReference type="ChEBI" id="CHEBI:16526"/>
        <dbReference type="ChEBI" id="CHEBI:33019"/>
        <dbReference type="ChEBI" id="CHEBI:37575"/>
        <dbReference type="ChEBI" id="CHEBI:57841"/>
        <dbReference type="ChEBI" id="CHEBI:62890"/>
        <dbReference type="EC" id="2.5.1.3"/>
    </reaction>
</comment>
<dbReference type="Proteomes" id="UP001375370">
    <property type="component" value="Chromosome"/>
</dbReference>